<gene>
    <name evidence="1" type="ORF">MM415A06705_0008</name>
    <name evidence="2" type="ORF">MM415B08389_0007</name>
</gene>
<evidence type="ECO:0000313" key="2">
    <source>
        <dbReference type="EMBL" id="QJA96489.1"/>
    </source>
</evidence>
<evidence type="ECO:0000313" key="1">
    <source>
        <dbReference type="EMBL" id="QJA68451.1"/>
    </source>
</evidence>
<reference evidence="1" key="1">
    <citation type="submission" date="2020-03" db="EMBL/GenBank/DDBJ databases">
        <title>The deep terrestrial virosphere.</title>
        <authorList>
            <person name="Holmfeldt K."/>
            <person name="Nilsson E."/>
            <person name="Simone D."/>
            <person name="Lopez-Fernandez M."/>
            <person name="Wu X."/>
            <person name="de Brujin I."/>
            <person name="Lundin D."/>
            <person name="Andersson A."/>
            <person name="Bertilsson S."/>
            <person name="Dopson M."/>
        </authorList>
    </citation>
    <scope>NUCLEOTIDE SEQUENCE</scope>
    <source>
        <strain evidence="1">MM415A06705</strain>
        <strain evidence="2">MM415B08389</strain>
    </source>
</reference>
<dbReference type="EMBL" id="MT143405">
    <property type="protein sequence ID" value="QJA96489.1"/>
    <property type="molecule type" value="Genomic_DNA"/>
</dbReference>
<accession>A0A6M3JHE5</accession>
<name>A0A6M3JHE5_9ZZZZ</name>
<protein>
    <submittedName>
        <fullName evidence="1">Uncharacterized protein</fullName>
    </submittedName>
</protein>
<organism evidence="1">
    <name type="scientific">viral metagenome</name>
    <dbReference type="NCBI Taxonomy" id="1070528"/>
    <lineage>
        <taxon>unclassified sequences</taxon>
        <taxon>metagenomes</taxon>
        <taxon>organismal metagenomes</taxon>
    </lineage>
</organism>
<dbReference type="EMBL" id="MT141618">
    <property type="protein sequence ID" value="QJA68451.1"/>
    <property type="molecule type" value="Genomic_DNA"/>
</dbReference>
<proteinExistence type="predicted"/>
<sequence>MNKSGRYIELELKKATRRTVAKMVWGYTSYHSDFIRLRLGVEPSIANYNVFEIKLIQDIHRYSYDVIKYTRPIKLYIDGLSNILEEILEYTTDSMESVGRVLENYGVWG</sequence>
<dbReference type="AlphaFoldDB" id="A0A6M3JHE5"/>